<name>A0A564W5M2_9FIRM</name>
<dbReference type="CDD" id="cd16914">
    <property type="entry name" value="EcfT"/>
    <property type="match status" value="1"/>
</dbReference>
<dbReference type="Proteomes" id="UP000408482">
    <property type="component" value="Unassembled WGS sequence"/>
</dbReference>
<feature type="transmembrane region" description="Helical" evidence="5">
    <location>
        <begin position="123"/>
        <end position="144"/>
    </location>
</feature>
<evidence type="ECO:0000256" key="2">
    <source>
        <dbReference type="ARBA" id="ARBA00022692"/>
    </source>
</evidence>
<feature type="transmembrane region" description="Helical" evidence="5">
    <location>
        <begin position="261"/>
        <end position="281"/>
    </location>
</feature>
<gene>
    <name evidence="6" type="primary">ecfT_1</name>
    <name evidence="6" type="ORF">RSSSTS7063_00560</name>
</gene>
<evidence type="ECO:0000313" key="7">
    <source>
        <dbReference type="Proteomes" id="UP000408482"/>
    </source>
</evidence>
<evidence type="ECO:0000313" key="6">
    <source>
        <dbReference type="EMBL" id="VUX39960.1"/>
    </source>
</evidence>
<keyword evidence="3 5" id="KW-1133">Transmembrane helix</keyword>
<feature type="transmembrane region" description="Helical" evidence="5">
    <location>
        <begin position="92"/>
        <end position="117"/>
    </location>
</feature>
<protein>
    <submittedName>
        <fullName evidence="6">Energy-coupling factor transporter transmembrane protein EcfT</fullName>
    </submittedName>
</protein>
<feature type="transmembrane region" description="Helical" evidence="5">
    <location>
        <begin position="12"/>
        <end position="43"/>
    </location>
</feature>
<keyword evidence="7" id="KW-1185">Reference proteome</keyword>
<dbReference type="AlphaFoldDB" id="A0A564W5M2"/>
<dbReference type="EMBL" id="CABHNW010000134">
    <property type="protein sequence ID" value="VUX39960.1"/>
    <property type="molecule type" value="Genomic_DNA"/>
</dbReference>
<dbReference type="GO" id="GO:0005886">
    <property type="term" value="C:plasma membrane"/>
    <property type="evidence" value="ECO:0007669"/>
    <property type="project" value="UniProtKB-ARBA"/>
</dbReference>
<accession>A0A564W5M2</accession>
<keyword evidence="4 5" id="KW-0472">Membrane</keyword>
<evidence type="ECO:0000256" key="3">
    <source>
        <dbReference type="ARBA" id="ARBA00022989"/>
    </source>
</evidence>
<feature type="transmembrane region" description="Helical" evidence="5">
    <location>
        <begin position="224"/>
        <end position="241"/>
    </location>
</feature>
<evidence type="ECO:0000256" key="4">
    <source>
        <dbReference type="ARBA" id="ARBA00023136"/>
    </source>
</evidence>
<comment type="subcellular location">
    <subcellularLocation>
        <location evidence="1">Membrane</location>
        <topology evidence="1">Multi-pass membrane protein</topology>
    </subcellularLocation>
</comment>
<proteinExistence type="predicted"/>
<reference evidence="6 7" key="1">
    <citation type="submission" date="2019-07" db="EMBL/GenBank/DDBJ databases">
        <authorList>
            <person name="Hibberd C M."/>
            <person name="Gehrig L. J."/>
            <person name="Chang H.-W."/>
            <person name="Venkatesh S."/>
        </authorList>
    </citation>
    <scope>NUCLEOTIDE SEQUENCE [LARGE SCALE GENOMIC DNA]</scope>
    <source>
        <strain evidence="6">Blautia_luti_SSTS_Bg7063</strain>
    </source>
</reference>
<evidence type="ECO:0000256" key="5">
    <source>
        <dbReference type="SAM" id="Phobius"/>
    </source>
</evidence>
<feature type="transmembrane region" description="Helical" evidence="5">
    <location>
        <begin position="49"/>
        <end position="71"/>
    </location>
</feature>
<dbReference type="InterPro" id="IPR003339">
    <property type="entry name" value="ABC/ECF_trnsptr_transmembrane"/>
</dbReference>
<dbReference type="RefSeq" id="WP_144094406.1">
    <property type="nucleotide sequence ID" value="NZ_CABHMX010000007.1"/>
</dbReference>
<evidence type="ECO:0000256" key="1">
    <source>
        <dbReference type="ARBA" id="ARBA00004141"/>
    </source>
</evidence>
<sequence length="290" mass="33272">MRFDSYHPVINLIYFAAAIVCTIWFHHPVFLGISYVCAFVYSVKLDGKRAVIFNLCLIPLIFLYAAWYSYYNHFGVTNLRQNFIGNQITLESVVYGIVRGTTVAAVIMFFSCVFAVVSSDKVVYLFGRISPRLSLFLSILLRCVPRVKERARKIEISREGIGKGVRQGNILERFLHGLSLISIVITWTLEDFVESTVSMKSRGYSLRGRTAFSIYRFDNRDRSFVVMIFLCLTFVASAILLDQTEIYYNPEIIMNPVTPMSFVFYVAYAVLLLLPMGLQIAGEIRYKRKK</sequence>
<keyword evidence="2 5" id="KW-0812">Transmembrane</keyword>
<organism evidence="6 7">
    <name type="scientific">Blautia luti</name>
    <dbReference type="NCBI Taxonomy" id="89014"/>
    <lineage>
        <taxon>Bacteria</taxon>
        <taxon>Bacillati</taxon>
        <taxon>Bacillota</taxon>
        <taxon>Clostridia</taxon>
        <taxon>Lachnospirales</taxon>
        <taxon>Lachnospiraceae</taxon>
        <taxon>Blautia</taxon>
    </lineage>
</organism>